<keyword evidence="2" id="KW-0812">Transmembrane</keyword>
<feature type="transmembrane region" description="Helical" evidence="2">
    <location>
        <begin position="21"/>
        <end position="41"/>
    </location>
</feature>
<evidence type="ECO:0000256" key="2">
    <source>
        <dbReference type="SAM" id="Phobius"/>
    </source>
</evidence>
<organism evidence="3 4">
    <name type="scientific">Myxozyma melibiosi</name>
    <dbReference type="NCBI Taxonomy" id="54550"/>
    <lineage>
        <taxon>Eukaryota</taxon>
        <taxon>Fungi</taxon>
        <taxon>Dikarya</taxon>
        <taxon>Ascomycota</taxon>
        <taxon>Saccharomycotina</taxon>
        <taxon>Lipomycetes</taxon>
        <taxon>Lipomycetales</taxon>
        <taxon>Lipomycetaceae</taxon>
        <taxon>Myxozyma</taxon>
    </lineage>
</organism>
<reference evidence="3 4" key="1">
    <citation type="submission" date="2024-03" db="EMBL/GenBank/DDBJ databases">
        <title>Genome-scale model development and genomic sequencing of the oleaginous clade Lipomyces.</title>
        <authorList>
            <consortium name="Lawrence Berkeley National Laboratory"/>
            <person name="Czajka J.J."/>
            <person name="Han Y."/>
            <person name="Kim J."/>
            <person name="Mondo S.J."/>
            <person name="Hofstad B.A."/>
            <person name="Robles A."/>
            <person name="Haridas S."/>
            <person name="Riley R."/>
            <person name="LaButti K."/>
            <person name="Pangilinan J."/>
            <person name="Andreopoulos W."/>
            <person name="Lipzen A."/>
            <person name="Yan J."/>
            <person name="Wang M."/>
            <person name="Ng V."/>
            <person name="Grigoriev I.V."/>
            <person name="Spatafora J.W."/>
            <person name="Magnuson J.K."/>
            <person name="Baker S.E."/>
            <person name="Pomraning K.R."/>
        </authorList>
    </citation>
    <scope>NUCLEOTIDE SEQUENCE [LARGE SCALE GENOMIC DNA]</scope>
    <source>
        <strain evidence="3 4">Phaff 52-87</strain>
    </source>
</reference>
<dbReference type="Proteomes" id="UP001498771">
    <property type="component" value="Unassembled WGS sequence"/>
</dbReference>
<name>A0ABR1F1L6_9ASCO</name>
<evidence type="ECO:0000313" key="4">
    <source>
        <dbReference type="Proteomes" id="UP001498771"/>
    </source>
</evidence>
<comment type="caution">
    <text evidence="3">The sequence shown here is derived from an EMBL/GenBank/DDBJ whole genome shotgun (WGS) entry which is preliminary data.</text>
</comment>
<sequence length="170" mass="19529">MSRNVGGVYRRTDAQKLRGRVISLLVGGLVGLYFGAKLIPYELVIKEAPSSEVGHDGQPFLKFRMENAKPLELKPELREEIHRLEVARLVDEIQAQRVKDGKMPLSEEVLTERARKLADERRRERGEGEVAKEEGRGRGKRLDDETLRKMTDEGTKEWMKKKFGVVEEEE</sequence>
<evidence type="ECO:0000256" key="1">
    <source>
        <dbReference type="SAM" id="MobiDB-lite"/>
    </source>
</evidence>
<proteinExistence type="predicted"/>
<gene>
    <name evidence="3" type="ORF">BZA70DRAFT_281950</name>
</gene>
<keyword evidence="2" id="KW-1133">Transmembrane helix</keyword>
<keyword evidence="4" id="KW-1185">Reference proteome</keyword>
<feature type="region of interest" description="Disordered" evidence="1">
    <location>
        <begin position="118"/>
        <end position="154"/>
    </location>
</feature>
<protein>
    <submittedName>
        <fullName evidence="3">Uncharacterized protein</fullName>
    </submittedName>
</protein>
<evidence type="ECO:0000313" key="3">
    <source>
        <dbReference type="EMBL" id="KAK7203737.1"/>
    </source>
</evidence>
<accession>A0ABR1F1L6</accession>
<dbReference type="EMBL" id="JBBJBU010000010">
    <property type="protein sequence ID" value="KAK7203737.1"/>
    <property type="molecule type" value="Genomic_DNA"/>
</dbReference>
<keyword evidence="2" id="KW-0472">Membrane</keyword>
<dbReference type="RefSeq" id="XP_064766770.1">
    <property type="nucleotide sequence ID" value="XM_064913192.1"/>
</dbReference>
<dbReference type="GeneID" id="90038704"/>